<comment type="pathway">
    <text evidence="2 11">Cofactor biosynthesis; NAD(+) biosynthesis; deamido-NAD(+) from nicotinate D-ribonucleotide: step 1/1.</text>
</comment>
<evidence type="ECO:0000313" key="14">
    <source>
        <dbReference type="Proteomes" id="UP001597299"/>
    </source>
</evidence>
<dbReference type="RefSeq" id="WP_246548753.1">
    <property type="nucleotide sequence ID" value="NZ_JAHBGB010000023.1"/>
</dbReference>
<keyword evidence="9 11" id="KW-0520">NAD</keyword>
<dbReference type="EC" id="2.7.7.18" evidence="11"/>
<comment type="caution">
    <text evidence="13">The sequence shown here is derived from an EMBL/GenBank/DDBJ whole genome shotgun (WGS) entry which is preliminary data.</text>
</comment>
<accession>A0ABW4YTX0</accession>
<evidence type="ECO:0000256" key="3">
    <source>
        <dbReference type="ARBA" id="ARBA00009014"/>
    </source>
</evidence>
<dbReference type="Pfam" id="PF01467">
    <property type="entry name" value="CTP_transf_like"/>
    <property type="match status" value="1"/>
</dbReference>
<dbReference type="InterPro" id="IPR014729">
    <property type="entry name" value="Rossmann-like_a/b/a_fold"/>
</dbReference>
<name>A0ABW4YTX0_9HYPH</name>
<organism evidence="13 14">
    <name type="scientific">Ancylobacter oerskovii</name>
    <dbReference type="NCBI Taxonomy" id="459519"/>
    <lineage>
        <taxon>Bacteria</taxon>
        <taxon>Pseudomonadati</taxon>
        <taxon>Pseudomonadota</taxon>
        <taxon>Alphaproteobacteria</taxon>
        <taxon>Hyphomicrobiales</taxon>
        <taxon>Xanthobacteraceae</taxon>
        <taxon>Ancylobacter</taxon>
    </lineage>
</organism>
<evidence type="ECO:0000256" key="7">
    <source>
        <dbReference type="ARBA" id="ARBA00022741"/>
    </source>
</evidence>
<evidence type="ECO:0000313" key="13">
    <source>
        <dbReference type="EMBL" id="MFD2139718.1"/>
    </source>
</evidence>
<comment type="similarity">
    <text evidence="3 11">Belongs to the NadD family.</text>
</comment>
<keyword evidence="6 11" id="KW-0548">Nucleotidyltransferase</keyword>
<dbReference type="NCBIfam" id="NF000843">
    <property type="entry name" value="PRK00071.2-2"/>
    <property type="match status" value="1"/>
</dbReference>
<evidence type="ECO:0000256" key="6">
    <source>
        <dbReference type="ARBA" id="ARBA00022695"/>
    </source>
</evidence>
<keyword evidence="8 11" id="KW-0067">ATP-binding</keyword>
<dbReference type="CDD" id="cd02165">
    <property type="entry name" value="NMNAT"/>
    <property type="match status" value="1"/>
</dbReference>
<dbReference type="GO" id="GO:0004515">
    <property type="term" value="F:nicotinate-nucleotide adenylyltransferase activity"/>
    <property type="evidence" value="ECO:0007669"/>
    <property type="project" value="UniProtKB-EC"/>
</dbReference>
<evidence type="ECO:0000256" key="11">
    <source>
        <dbReference type="HAMAP-Rule" id="MF_00244"/>
    </source>
</evidence>
<keyword evidence="4 11" id="KW-0662">Pyridine nucleotide biosynthesis</keyword>
<evidence type="ECO:0000256" key="4">
    <source>
        <dbReference type="ARBA" id="ARBA00022642"/>
    </source>
</evidence>
<keyword evidence="5 11" id="KW-0808">Transferase</keyword>
<sequence length="199" mass="21670">MRIGLYGGSFNPPHAAHRAASLLALKKLGLDRVWWLVTPGNPLKDNNGLPPLAERLALARRVADHPALVPTGLEAGLGTRYSHDTVAELVRRRPGVRFVWLMGADNLASFHRWQRWRDIAALVPIAVIDRPGLSLNATAAPAARALERWRLDERWAGRLAGLPPPAWVFLHGLKSPLSSTALRSRAAPPETRPGAAAEA</sequence>
<evidence type="ECO:0000256" key="2">
    <source>
        <dbReference type="ARBA" id="ARBA00005019"/>
    </source>
</evidence>
<protein>
    <recommendedName>
        <fullName evidence="11">Probable nicotinate-nucleotide adenylyltransferase</fullName>
        <ecNumber evidence="11">2.7.7.18</ecNumber>
    </recommendedName>
    <alternativeName>
        <fullName evidence="11">Deamido-NAD(+) diphosphorylase</fullName>
    </alternativeName>
    <alternativeName>
        <fullName evidence="11">Deamido-NAD(+) pyrophosphorylase</fullName>
    </alternativeName>
    <alternativeName>
        <fullName evidence="11">Nicotinate mononucleotide adenylyltransferase</fullName>
        <shortName evidence="11">NaMN adenylyltransferase</shortName>
    </alternativeName>
</protein>
<dbReference type="Gene3D" id="3.40.50.620">
    <property type="entry name" value="HUPs"/>
    <property type="match status" value="1"/>
</dbReference>
<proteinExistence type="inferred from homology"/>
<dbReference type="PANTHER" id="PTHR39321">
    <property type="entry name" value="NICOTINATE-NUCLEOTIDE ADENYLYLTRANSFERASE-RELATED"/>
    <property type="match status" value="1"/>
</dbReference>
<reference evidence="14" key="1">
    <citation type="journal article" date="2019" name="Int. J. Syst. Evol. Microbiol.">
        <title>The Global Catalogue of Microorganisms (GCM) 10K type strain sequencing project: providing services to taxonomists for standard genome sequencing and annotation.</title>
        <authorList>
            <consortium name="The Broad Institute Genomics Platform"/>
            <consortium name="The Broad Institute Genome Sequencing Center for Infectious Disease"/>
            <person name="Wu L."/>
            <person name="Ma J."/>
        </authorList>
    </citation>
    <scope>NUCLEOTIDE SEQUENCE [LARGE SCALE GENOMIC DNA]</scope>
    <source>
        <strain evidence="14">CCM 7435</strain>
    </source>
</reference>
<evidence type="ECO:0000256" key="8">
    <source>
        <dbReference type="ARBA" id="ARBA00022840"/>
    </source>
</evidence>
<dbReference type="InterPro" id="IPR005248">
    <property type="entry name" value="NadD/NMNAT"/>
</dbReference>
<dbReference type="InterPro" id="IPR004821">
    <property type="entry name" value="Cyt_trans-like"/>
</dbReference>
<gene>
    <name evidence="11" type="primary">nadD</name>
    <name evidence="13" type="ORF">ACFSNC_04865</name>
</gene>
<evidence type="ECO:0000256" key="9">
    <source>
        <dbReference type="ARBA" id="ARBA00023027"/>
    </source>
</evidence>
<dbReference type="PANTHER" id="PTHR39321:SF3">
    <property type="entry name" value="PHOSPHOPANTETHEINE ADENYLYLTRANSFERASE"/>
    <property type="match status" value="1"/>
</dbReference>
<comment type="function">
    <text evidence="1 11">Catalyzes the reversible adenylation of nicotinate mononucleotide (NaMN) to nicotinic acid adenine dinucleotide (NaAD).</text>
</comment>
<dbReference type="NCBIfam" id="NF000845">
    <property type="entry name" value="PRK00071.2-4"/>
    <property type="match status" value="1"/>
</dbReference>
<evidence type="ECO:0000259" key="12">
    <source>
        <dbReference type="Pfam" id="PF01467"/>
    </source>
</evidence>
<dbReference type="EMBL" id="JBHUHD010000001">
    <property type="protein sequence ID" value="MFD2139718.1"/>
    <property type="molecule type" value="Genomic_DNA"/>
</dbReference>
<comment type="catalytic activity">
    <reaction evidence="10 11">
        <text>nicotinate beta-D-ribonucleotide + ATP + H(+) = deamido-NAD(+) + diphosphate</text>
        <dbReference type="Rhea" id="RHEA:22860"/>
        <dbReference type="ChEBI" id="CHEBI:15378"/>
        <dbReference type="ChEBI" id="CHEBI:30616"/>
        <dbReference type="ChEBI" id="CHEBI:33019"/>
        <dbReference type="ChEBI" id="CHEBI:57502"/>
        <dbReference type="ChEBI" id="CHEBI:58437"/>
        <dbReference type="EC" id="2.7.7.18"/>
    </reaction>
</comment>
<keyword evidence="14" id="KW-1185">Reference proteome</keyword>
<keyword evidence="7 11" id="KW-0547">Nucleotide-binding</keyword>
<evidence type="ECO:0000256" key="10">
    <source>
        <dbReference type="ARBA" id="ARBA00048721"/>
    </source>
</evidence>
<dbReference type="Proteomes" id="UP001597299">
    <property type="component" value="Unassembled WGS sequence"/>
</dbReference>
<feature type="domain" description="Cytidyltransferase-like" evidence="12">
    <location>
        <begin position="5"/>
        <end position="184"/>
    </location>
</feature>
<evidence type="ECO:0000256" key="1">
    <source>
        <dbReference type="ARBA" id="ARBA00002324"/>
    </source>
</evidence>
<evidence type="ECO:0000256" key="5">
    <source>
        <dbReference type="ARBA" id="ARBA00022679"/>
    </source>
</evidence>
<dbReference type="HAMAP" id="MF_00244">
    <property type="entry name" value="NaMN_adenylyltr"/>
    <property type="match status" value="1"/>
</dbReference>
<dbReference type="SUPFAM" id="SSF52374">
    <property type="entry name" value="Nucleotidylyl transferase"/>
    <property type="match status" value="1"/>
</dbReference>